<evidence type="ECO:0000313" key="4">
    <source>
        <dbReference type="RefSeq" id="XP_027086615.1"/>
    </source>
</evidence>
<dbReference type="GeneID" id="113708352"/>
<dbReference type="InterPro" id="IPR036875">
    <property type="entry name" value="Znf_CCHC_sf"/>
</dbReference>
<dbReference type="InterPro" id="IPR053134">
    <property type="entry name" value="RNA-dir_DNA_polymerase"/>
</dbReference>
<dbReference type="Gene3D" id="4.10.60.10">
    <property type="entry name" value="Zinc finger, CCHC-type"/>
    <property type="match status" value="1"/>
</dbReference>
<dbReference type="CDD" id="cd01647">
    <property type="entry name" value="RT_LTR"/>
    <property type="match status" value="1"/>
</dbReference>
<dbReference type="InterPro" id="IPR043502">
    <property type="entry name" value="DNA/RNA_pol_sf"/>
</dbReference>
<gene>
    <name evidence="4" type="primary">LOC113708352</name>
</gene>
<dbReference type="Proteomes" id="UP001652660">
    <property type="component" value="Chromosome 9c"/>
</dbReference>
<evidence type="ECO:0000256" key="1">
    <source>
        <dbReference type="PROSITE-ProRule" id="PRU00047"/>
    </source>
</evidence>
<feature type="domain" description="CCHC-type" evidence="2">
    <location>
        <begin position="13"/>
        <end position="28"/>
    </location>
</feature>
<dbReference type="Gene3D" id="2.40.70.10">
    <property type="entry name" value="Acid Proteases"/>
    <property type="match status" value="1"/>
</dbReference>
<dbReference type="Pfam" id="PF00078">
    <property type="entry name" value="RVT_1"/>
    <property type="match status" value="1"/>
</dbReference>
<dbReference type="PANTHER" id="PTHR24559:SF444">
    <property type="entry name" value="REVERSE TRANSCRIPTASE DOMAIN-CONTAINING PROTEIN"/>
    <property type="match status" value="1"/>
</dbReference>
<dbReference type="SUPFAM" id="SSF56672">
    <property type="entry name" value="DNA/RNA polymerases"/>
    <property type="match status" value="1"/>
</dbReference>
<dbReference type="CDD" id="cd00303">
    <property type="entry name" value="retropepsin_like"/>
    <property type="match status" value="1"/>
</dbReference>
<dbReference type="InterPro" id="IPR021109">
    <property type="entry name" value="Peptidase_aspartic_dom_sf"/>
</dbReference>
<dbReference type="InterPro" id="IPR001878">
    <property type="entry name" value="Znf_CCHC"/>
</dbReference>
<dbReference type="RefSeq" id="XP_027086615.1">
    <property type="nucleotide sequence ID" value="XM_027230814.1"/>
</dbReference>
<proteinExistence type="predicted"/>
<sequence>MHRGECRVGTGACFECGQQGHRAMNCPNRKVEGDKSGNLTDKKPKVNARVHTMTDVEAEVSGNVVTGTLLINSVPIYMLFDCGVSHFFVVKNFTKYLCISTEWTDHPYQVATLGNRILVSHTRYPNYNVKLEDRGLEVDLAQINMSDFDVILRMDWLARYFAQIDCKKKRVLFMKPNEKDFSYQGNVGDRKIHKLPLLSTMQTYRAIRKGCEAYLAYVIDTEKEKTPLEKIPVVKDFPNVFPEELPGLPPNRKIEFEINIIPETTPISKIPYRMAPAELKKLKEQLQELLDKKFIRSSVSPWSAPVLFIKKKDGSLRLCIDYRELNRITIKNKYPLPRIDDLFDQLKGAKVLSKIDLRSGCHQLKIKVEDIQKSVFRTRYGHYEFLVIPFGLTNAPATFMDLMNRYSNRN</sequence>
<dbReference type="InterPro" id="IPR000477">
    <property type="entry name" value="RT_dom"/>
</dbReference>
<dbReference type="Pfam" id="PF08284">
    <property type="entry name" value="RVP_2"/>
    <property type="match status" value="1"/>
</dbReference>
<evidence type="ECO:0000313" key="3">
    <source>
        <dbReference type="Proteomes" id="UP001652660"/>
    </source>
</evidence>
<reference evidence="4" key="2">
    <citation type="submission" date="2025-08" db="UniProtKB">
        <authorList>
            <consortium name="RefSeq"/>
        </authorList>
    </citation>
    <scope>IDENTIFICATION</scope>
    <source>
        <tissue evidence="4">Leaves</tissue>
    </source>
</reference>
<keyword evidence="1" id="KW-0862">Zinc</keyword>
<dbReference type="OrthoDB" id="1705436at2759"/>
<dbReference type="SUPFAM" id="SSF57756">
    <property type="entry name" value="Retrovirus zinc finger-like domains"/>
    <property type="match status" value="1"/>
</dbReference>
<dbReference type="PANTHER" id="PTHR24559">
    <property type="entry name" value="TRANSPOSON TY3-I GAG-POL POLYPROTEIN"/>
    <property type="match status" value="1"/>
</dbReference>
<keyword evidence="3" id="KW-1185">Reference proteome</keyword>
<name>A0A6P6U7C0_COFAR</name>
<dbReference type="AlphaFoldDB" id="A0A6P6U7C0"/>
<dbReference type="SMART" id="SM00343">
    <property type="entry name" value="ZnF_C2HC"/>
    <property type="match status" value="1"/>
</dbReference>
<dbReference type="Gene3D" id="3.10.10.10">
    <property type="entry name" value="HIV Type 1 Reverse Transcriptase, subunit A, domain 1"/>
    <property type="match status" value="1"/>
</dbReference>
<dbReference type="InterPro" id="IPR043128">
    <property type="entry name" value="Rev_trsase/Diguanyl_cyclase"/>
</dbReference>
<protein>
    <recommendedName>
        <fullName evidence="2">CCHC-type domain-containing protein</fullName>
    </recommendedName>
</protein>
<dbReference type="PROSITE" id="PS50158">
    <property type="entry name" value="ZF_CCHC"/>
    <property type="match status" value="1"/>
</dbReference>
<evidence type="ECO:0000259" key="2">
    <source>
        <dbReference type="PROSITE" id="PS50158"/>
    </source>
</evidence>
<organism evidence="3 4">
    <name type="scientific">Coffea arabica</name>
    <name type="common">Arabian coffee</name>
    <dbReference type="NCBI Taxonomy" id="13443"/>
    <lineage>
        <taxon>Eukaryota</taxon>
        <taxon>Viridiplantae</taxon>
        <taxon>Streptophyta</taxon>
        <taxon>Embryophyta</taxon>
        <taxon>Tracheophyta</taxon>
        <taxon>Spermatophyta</taxon>
        <taxon>Magnoliopsida</taxon>
        <taxon>eudicotyledons</taxon>
        <taxon>Gunneridae</taxon>
        <taxon>Pentapetalae</taxon>
        <taxon>asterids</taxon>
        <taxon>lamiids</taxon>
        <taxon>Gentianales</taxon>
        <taxon>Rubiaceae</taxon>
        <taxon>Ixoroideae</taxon>
        <taxon>Gardenieae complex</taxon>
        <taxon>Bertiereae - Coffeeae clade</taxon>
        <taxon>Coffeeae</taxon>
        <taxon>Coffea</taxon>
    </lineage>
</organism>
<reference evidence="3" key="1">
    <citation type="journal article" date="2025" name="Foods">
        <title>Unveiling the Microbial Signatures of Arabica Coffee Cherries: Insights into Ripeness Specific Diversity, Functional Traits, and Implications for Quality and Safety.</title>
        <authorList>
            <consortium name="RefSeq"/>
            <person name="Tenea G.N."/>
            <person name="Cifuentes V."/>
            <person name="Reyes P."/>
            <person name="Cevallos-Vallejos M."/>
        </authorList>
    </citation>
    <scope>NUCLEOTIDE SEQUENCE [LARGE SCALE GENOMIC DNA]</scope>
</reference>
<keyword evidence="1" id="KW-0479">Metal-binding</keyword>
<dbReference type="Gene3D" id="3.30.70.270">
    <property type="match status" value="1"/>
</dbReference>
<dbReference type="GO" id="GO:0003676">
    <property type="term" value="F:nucleic acid binding"/>
    <property type="evidence" value="ECO:0007669"/>
    <property type="project" value="InterPro"/>
</dbReference>
<dbReference type="GO" id="GO:0008270">
    <property type="term" value="F:zinc ion binding"/>
    <property type="evidence" value="ECO:0007669"/>
    <property type="project" value="UniProtKB-KW"/>
</dbReference>
<accession>A0A6P6U7C0</accession>
<keyword evidence="1" id="KW-0863">Zinc-finger</keyword>